<evidence type="ECO:0000313" key="2">
    <source>
        <dbReference type="EMBL" id="PSK97042.1"/>
    </source>
</evidence>
<name>A0A2P8DIJ2_9ACTN</name>
<feature type="region of interest" description="Disordered" evidence="1">
    <location>
        <begin position="1"/>
        <end position="29"/>
    </location>
</feature>
<protein>
    <submittedName>
        <fullName evidence="2">Uncharacterized protein</fullName>
    </submittedName>
</protein>
<keyword evidence="3" id="KW-1185">Reference proteome</keyword>
<gene>
    <name evidence="2" type="ORF">CLV63_10945</name>
</gene>
<dbReference type="RefSeq" id="WP_245928805.1">
    <property type="nucleotide sequence ID" value="NZ_PYGA01000009.1"/>
</dbReference>
<sequence>MRRPRFLSRSQRGAPSAAGSAPPFDQQRRAERRAIAVEHGWGFAPEHQRAIQGWPRTALPPGPLGRVHNEVTGRHQRRPFRMFDYVHRSGTDGQWQILPVWTVALPAHMPYLEITENDGGSDIYAESPEPHFALELLSEAVSAAISRHGFRRIIIDENELICTGADGGPEGIEAKLTALNDVVDQVPVAAWARWAR</sequence>
<evidence type="ECO:0000313" key="3">
    <source>
        <dbReference type="Proteomes" id="UP000240542"/>
    </source>
</evidence>
<feature type="compositionally biased region" description="Low complexity" evidence="1">
    <location>
        <begin position="8"/>
        <end position="23"/>
    </location>
</feature>
<comment type="caution">
    <text evidence="2">The sequence shown here is derived from an EMBL/GenBank/DDBJ whole genome shotgun (WGS) entry which is preliminary data.</text>
</comment>
<reference evidence="2 3" key="1">
    <citation type="submission" date="2018-03" db="EMBL/GenBank/DDBJ databases">
        <title>Genomic Encyclopedia of Archaeal and Bacterial Type Strains, Phase II (KMG-II): from individual species to whole genera.</title>
        <authorList>
            <person name="Goeker M."/>
        </authorList>
    </citation>
    <scope>NUCLEOTIDE SEQUENCE [LARGE SCALE GENOMIC DNA]</scope>
    <source>
        <strain evidence="2 3">DSM 45312</strain>
    </source>
</reference>
<organism evidence="2 3">
    <name type="scientific">Murinocardiopsis flavida</name>
    <dbReference type="NCBI Taxonomy" id="645275"/>
    <lineage>
        <taxon>Bacteria</taxon>
        <taxon>Bacillati</taxon>
        <taxon>Actinomycetota</taxon>
        <taxon>Actinomycetes</taxon>
        <taxon>Streptosporangiales</taxon>
        <taxon>Nocardiopsidaceae</taxon>
        <taxon>Murinocardiopsis</taxon>
    </lineage>
</organism>
<dbReference type="Proteomes" id="UP000240542">
    <property type="component" value="Unassembled WGS sequence"/>
</dbReference>
<evidence type="ECO:0000256" key="1">
    <source>
        <dbReference type="SAM" id="MobiDB-lite"/>
    </source>
</evidence>
<dbReference type="AlphaFoldDB" id="A0A2P8DIJ2"/>
<accession>A0A2P8DIJ2</accession>
<proteinExistence type="predicted"/>
<dbReference type="EMBL" id="PYGA01000009">
    <property type="protein sequence ID" value="PSK97042.1"/>
    <property type="molecule type" value="Genomic_DNA"/>
</dbReference>